<dbReference type="RefSeq" id="WP_184881632.1">
    <property type="nucleotide sequence ID" value="NZ_BAAAHD010000023.1"/>
</dbReference>
<accession>A0A7W7IAM0</accession>
<comment type="caution">
    <text evidence="2">The sequence shown here is derived from an EMBL/GenBank/DDBJ whole genome shotgun (WGS) entry which is preliminary data.</text>
</comment>
<dbReference type="InterPro" id="IPR002645">
    <property type="entry name" value="STAS_dom"/>
</dbReference>
<proteinExistence type="predicted"/>
<dbReference type="Gene3D" id="3.30.750.24">
    <property type="entry name" value="STAS domain"/>
    <property type="match status" value="1"/>
</dbReference>
<dbReference type="AlphaFoldDB" id="A0A7W7IAM0"/>
<gene>
    <name evidence="2" type="ORF">F4557_001921</name>
</gene>
<dbReference type="EMBL" id="JACHMV010000001">
    <property type="protein sequence ID" value="MBB4773503.1"/>
    <property type="molecule type" value="Genomic_DNA"/>
</dbReference>
<name>A0A7W7IAM0_9ACTN</name>
<dbReference type="InterPro" id="IPR058548">
    <property type="entry name" value="MlaB-like_STAS"/>
</dbReference>
<dbReference type="Proteomes" id="UP000549343">
    <property type="component" value="Unassembled WGS sequence"/>
</dbReference>
<evidence type="ECO:0000313" key="2">
    <source>
        <dbReference type="EMBL" id="MBB4773503.1"/>
    </source>
</evidence>
<dbReference type="InterPro" id="IPR036513">
    <property type="entry name" value="STAS_dom_sf"/>
</dbReference>
<reference evidence="2 3" key="1">
    <citation type="submission" date="2020-08" db="EMBL/GenBank/DDBJ databases">
        <title>Sequencing the genomes of 1000 actinobacteria strains.</title>
        <authorList>
            <person name="Klenk H.-P."/>
        </authorList>
    </citation>
    <scope>NUCLEOTIDE SEQUENCE [LARGE SCALE GENOMIC DNA]</scope>
    <source>
        <strain evidence="2 3">DSM 44772</strain>
    </source>
</reference>
<dbReference type="SUPFAM" id="SSF52091">
    <property type="entry name" value="SpoIIaa-like"/>
    <property type="match status" value="1"/>
</dbReference>
<feature type="domain" description="STAS" evidence="1">
    <location>
        <begin position="1"/>
        <end position="127"/>
    </location>
</feature>
<protein>
    <submittedName>
        <fullName evidence="2">Anti-anti-sigma factor</fullName>
    </submittedName>
</protein>
<evidence type="ECO:0000259" key="1">
    <source>
        <dbReference type="PROSITE" id="PS50801"/>
    </source>
</evidence>
<evidence type="ECO:0000313" key="3">
    <source>
        <dbReference type="Proteomes" id="UP000549343"/>
    </source>
</evidence>
<organism evidence="2 3">
    <name type="scientific">Actinomadura livida</name>
    <dbReference type="NCBI Taxonomy" id="79909"/>
    <lineage>
        <taxon>Bacteria</taxon>
        <taxon>Bacillati</taxon>
        <taxon>Actinomycetota</taxon>
        <taxon>Actinomycetes</taxon>
        <taxon>Streptosporangiales</taxon>
        <taxon>Thermomonosporaceae</taxon>
        <taxon>Actinomadura</taxon>
    </lineage>
</organism>
<sequence length="129" mass="13988">MSEATMEFTTSGGATVRRTDQDATLLFPVEADVRNCADLHALSRQLLDEGISSLVLDLTDCQFCDSSGLNVILRTYVLAKTAGIRLSIRLPEHGMVRRTCSIAGVTRMIPVELAGTPPEGDPAVRRLSR</sequence>
<dbReference type="CDD" id="cd07043">
    <property type="entry name" value="STAS_anti-anti-sigma_factors"/>
    <property type="match status" value="1"/>
</dbReference>
<dbReference type="PROSITE" id="PS50801">
    <property type="entry name" value="STAS"/>
    <property type="match status" value="1"/>
</dbReference>
<dbReference type="Pfam" id="PF13466">
    <property type="entry name" value="STAS_2"/>
    <property type="match status" value="1"/>
</dbReference>